<gene>
    <name evidence="2" type="ORF">CEXT_773681</name>
</gene>
<reference evidence="2 3" key="1">
    <citation type="submission" date="2021-06" db="EMBL/GenBank/DDBJ databases">
        <title>Caerostris extrusa draft genome.</title>
        <authorList>
            <person name="Kono N."/>
            <person name="Arakawa K."/>
        </authorList>
    </citation>
    <scope>NUCLEOTIDE SEQUENCE [LARGE SCALE GENOMIC DNA]</scope>
</reference>
<organism evidence="2 3">
    <name type="scientific">Caerostris extrusa</name>
    <name type="common">Bark spider</name>
    <name type="synonym">Caerostris bankana</name>
    <dbReference type="NCBI Taxonomy" id="172846"/>
    <lineage>
        <taxon>Eukaryota</taxon>
        <taxon>Metazoa</taxon>
        <taxon>Ecdysozoa</taxon>
        <taxon>Arthropoda</taxon>
        <taxon>Chelicerata</taxon>
        <taxon>Arachnida</taxon>
        <taxon>Araneae</taxon>
        <taxon>Araneomorphae</taxon>
        <taxon>Entelegynae</taxon>
        <taxon>Araneoidea</taxon>
        <taxon>Araneidae</taxon>
        <taxon>Caerostris</taxon>
    </lineage>
</organism>
<dbReference type="EMBL" id="BPLR01013260">
    <property type="protein sequence ID" value="GIY59979.1"/>
    <property type="molecule type" value="Genomic_DNA"/>
</dbReference>
<keyword evidence="3" id="KW-1185">Reference proteome</keyword>
<evidence type="ECO:0000256" key="1">
    <source>
        <dbReference type="SAM" id="MobiDB-lite"/>
    </source>
</evidence>
<protein>
    <submittedName>
        <fullName evidence="2">Uncharacterized protein</fullName>
    </submittedName>
</protein>
<evidence type="ECO:0000313" key="3">
    <source>
        <dbReference type="Proteomes" id="UP001054945"/>
    </source>
</evidence>
<accession>A0AAV4UQB5</accession>
<dbReference type="AlphaFoldDB" id="A0AAV4UQB5"/>
<name>A0AAV4UQB5_CAEEX</name>
<sequence length="136" mass="14228">MIHVLDDNLAKWGMHSANLWLFTSKTPSVCQTSWQKLASLPAGLSVSGAGGKDPSSASCKRTSEIGSRSSGGGGVMPALCVATLHQNSIDNTNTCTDSGGNCTFGTLSRTGITQRSNRAKSFPLPLTWQHSRSASS</sequence>
<comment type="caution">
    <text evidence="2">The sequence shown here is derived from an EMBL/GenBank/DDBJ whole genome shotgun (WGS) entry which is preliminary data.</text>
</comment>
<evidence type="ECO:0000313" key="2">
    <source>
        <dbReference type="EMBL" id="GIY59979.1"/>
    </source>
</evidence>
<feature type="region of interest" description="Disordered" evidence="1">
    <location>
        <begin position="45"/>
        <end position="74"/>
    </location>
</feature>
<dbReference type="Proteomes" id="UP001054945">
    <property type="component" value="Unassembled WGS sequence"/>
</dbReference>
<proteinExistence type="predicted"/>